<dbReference type="Pfam" id="PF14417">
    <property type="entry name" value="MEDS"/>
    <property type="match status" value="1"/>
</dbReference>
<comment type="caution">
    <text evidence="3">The sequence shown here is derived from an EMBL/GenBank/DDBJ whole genome shotgun (WGS) entry which is preliminary data.</text>
</comment>
<dbReference type="EMBL" id="BNCD01000002">
    <property type="protein sequence ID" value="GHH73211.1"/>
    <property type="molecule type" value="Genomic_DNA"/>
</dbReference>
<gene>
    <name evidence="3" type="ORF">GCM10018793_11510</name>
</gene>
<feature type="region of interest" description="Disordered" evidence="1">
    <location>
        <begin position="305"/>
        <end position="343"/>
    </location>
</feature>
<protein>
    <recommendedName>
        <fullName evidence="2">MEDS domain-containing protein</fullName>
    </recommendedName>
</protein>
<proteinExistence type="predicted"/>
<name>A0A919KVH3_9ACTN</name>
<feature type="compositionally biased region" description="Low complexity" evidence="1">
    <location>
        <begin position="305"/>
        <end position="314"/>
    </location>
</feature>
<dbReference type="Proteomes" id="UP000603708">
    <property type="component" value="Unassembled WGS sequence"/>
</dbReference>
<sequence length="343" mass="37056">MVVGQRHTGTLAVQQMRPGDHAFLCYGQARGTDPREGGASPGAGTDGWDVLSAFIWSGLARGEKVLVLPPPGLTEPMVWARLQQAPGLLLATGRTSGQLRLTSMRELLGHGGRFTAERQWQRIREQAGAARREGYAGLRAYVDMGWAADLDTGVEELRDRERRADHLFTDRFYSEICAYHRRDFPTGVLDTLCEAHPRNLLSGLGQLHALHDPGALRLIGEADIATRGCFRRALRTGLSGAAPGTRLTVDLTGLTFLGGECAADLVEALDPGAGQGDVRVRCTARDAALLFRLGADRSAVDTLPADARTATAPARWPPGGGRRENGFHAGPPVGYRPRDVRQR</sequence>
<accession>A0A919KVH3</accession>
<organism evidence="3 4">
    <name type="scientific">Streptomyces sulfonofaciens</name>
    <dbReference type="NCBI Taxonomy" id="68272"/>
    <lineage>
        <taxon>Bacteria</taxon>
        <taxon>Bacillati</taxon>
        <taxon>Actinomycetota</taxon>
        <taxon>Actinomycetes</taxon>
        <taxon>Kitasatosporales</taxon>
        <taxon>Streptomycetaceae</taxon>
        <taxon>Streptomyces</taxon>
    </lineage>
</organism>
<keyword evidence="4" id="KW-1185">Reference proteome</keyword>
<evidence type="ECO:0000313" key="3">
    <source>
        <dbReference type="EMBL" id="GHH73211.1"/>
    </source>
</evidence>
<feature type="domain" description="MEDS" evidence="2">
    <location>
        <begin position="46"/>
        <end position="197"/>
    </location>
</feature>
<dbReference type="InterPro" id="IPR025847">
    <property type="entry name" value="MEDS_domain"/>
</dbReference>
<dbReference type="AlphaFoldDB" id="A0A919KVH3"/>
<evidence type="ECO:0000313" key="4">
    <source>
        <dbReference type="Proteomes" id="UP000603708"/>
    </source>
</evidence>
<evidence type="ECO:0000256" key="1">
    <source>
        <dbReference type="SAM" id="MobiDB-lite"/>
    </source>
</evidence>
<reference evidence="3" key="1">
    <citation type="journal article" date="2014" name="Int. J. Syst. Evol. Microbiol.">
        <title>Complete genome sequence of Corynebacterium casei LMG S-19264T (=DSM 44701T), isolated from a smear-ripened cheese.</title>
        <authorList>
            <consortium name="US DOE Joint Genome Institute (JGI-PGF)"/>
            <person name="Walter F."/>
            <person name="Albersmeier A."/>
            <person name="Kalinowski J."/>
            <person name="Ruckert C."/>
        </authorList>
    </citation>
    <scope>NUCLEOTIDE SEQUENCE</scope>
    <source>
        <strain evidence="3">JCM 5069</strain>
    </source>
</reference>
<evidence type="ECO:0000259" key="2">
    <source>
        <dbReference type="Pfam" id="PF14417"/>
    </source>
</evidence>
<reference evidence="3" key="2">
    <citation type="submission" date="2020-09" db="EMBL/GenBank/DDBJ databases">
        <authorList>
            <person name="Sun Q."/>
            <person name="Ohkuma M."/>
        </authorList>
    </citation>
    <scope>NUCLEOTIDE SEQUENCE</scope>
    <source>
        <strain evidence="3">JCM 5069</strain>
    </source>
</reference>